<accession>A0A7H9BH88</accession>
<dbReference type="InterPro" id="IPR004090">
    <property type="entry name" value="Chemotax_Me-accpt_rcpt"/>
</dbReference>
<keyword evidence="5" id="KW-1133">Transmembrane helix</keyword>
<dbReference type="GO" id="GO:0004888">
    <property type="term" value="F:transmembrane signaling receptor activity"/>
    <property type="evidence" value="ECO:0007669"/>
    <property type="project" value="InterPro"/>
</dbReference>
<dbReference type="SMART" id="SM00283">
    <property type="entry name" value="MA"/>
    <property type="match status" value="1"/>
</dbReference>
<evidence type="ECO:0000256" key="1">
    <source>
        <dbReference type="ARBA" id="ARBA00022481"/>
    </source>
</evidence>
<evidence type="ECO:0000259" key="6">
    <source>
        <dbReference type="PROSITE" id="PS50111"/>
    </source>
</evidence>
<keyword evidence="5" id="KW-0812">Transmembrane</keyword>
<dbReference type="GO" id="GO:0006935">
    <property type="term" value="P:chemotaxis"/>
    <property type="evidence" value="ECO:0007669"/>
    <property type="project" value="InterPro"/>
</dbReference>
<evidence type="ECO:0000256" key="4">
    <source>
        <dbReference type="SAM" id="MobiDB-lite"/>
    </source>
</evidence>
<dbReference type="PROSITE" id="PS50111">
    <property type="entry name" value="CHEMOTAXIS_TRANSDUC_2"/>
    <property type="match status" value="1"/>
</dbReference>
<evidence type="ECO:0000256" key="2">
    <source>
        <dbReference type="ARBA" id="ARBA00029447"/>
    </source>
</evidence>
<protein>
    <submittedName>
        <fullName evidence="8">MCP four helix bundle domain-containing protein</fullName>
    </submittedName>
</protein>
<dbReference type="InterPro" id="IPR004089">
    <property type="entry name" value="MCPsignal_dom"/>
</dbReference>
<dbReference type="PRINTS" id="PR00260">
    <property type="entry name" value="CHEMTRNSDUCR"/>
</dbReference>
<dbReference type="Gene3D" id="3.30.450.20">
    <property type="entry name" value="PAS domain"/>
    <property type="match status" value="2"/>
</dbReference>
<keyword evidence="5" id="KW-0472">Membrane</keyword>
<reference evidence="8 9" key="1">
    <citation type="submission" date="2020-07" db="EMBL/GenBank/DDBJ databases">
        <title>Complete genome sequence of Chitinibacter sp. 2T18.</title>
        <authorList>
            <person name="Bae J.-W."/>
            <person name="Choi J.-W."/>
        </authorList>
    </citation>
    <scope>NUCLEOTIDE SEQUENCE [LARGE SCALE GENOMIC DNA]</scope>
    <source>
        <strain evidence="8 9">2T18</strain>
    </source>
</reference>
<dbReference type="InterPro" id="IPR000014">
    <property type="entry name" value="PAS"/>
</dbReference>
<organism evidence="8 9">
    <name type="scientific">Chitinibacter bivalviorum</name>
    <dbReference type="NCBI Taxonomy" id="2739434"/>
    <lineage>
        <taxon>Bacteria</taxon>
        <taxon>Pseudomonadati</taxon>
        <taxon>Pseudomonadota</taxon>
        <taxon>Betaproteobacteria</taxon>
        <taxon>Neisseriales</taxon>
        <taxon>Chitinibacteraceae</taxon>
        <taxon>Chitinibacter</taxon>
    </lineage>
</organism>
<comment type="similarity">
    <text evidence="2">Belongs to the methyl-accepting chemotaxis (MCP) protein family.</text>
</comment>
<dbReference type="InterPro" id="IPR051310">
    <property type="entry name" value="MCP_chemotaxis"/>
</dbReference>
<dbReference type="PANTHER" id="PTHR43531:SF14">
    <property type="entry name" value="METHYL-ACCEPTING CHEMOTAXIS PROTEIN I-RELATED"/>
    <property type="match status" value="1"/>
</dbReference>
<dbReference type="Pfam" id="PF13188">
    <property type="entry name" value="PAS_8"/>
    <property type="match status" value="2"/>
</dbReference>
<dbReference type="AlphaFoldDB" id="A0A7H9BH88"/>
<keyword evidence="3" id="KW-0807">Transducer</keyword>
<name>A0A7H9BH88_9NEIS</name>
<evidence type="ECO:0000259" key="7">
    <source>
        <dbReference type="PROSITE" id="PS50885"/>
    </source>
</evidence>
<dbReference type="InterPro" id="IPR047347">
    <property type="entry name" value="YvaQ-like_sensor"/>
</dbReference>
<keyword evidence="1" id="KW-0488">Methylation</keyword>
<dbReference type="PROSITE" id="PS50885">
    <property type="entry name" value="HAMP"/>
    <property type="match status" value="1"/>
</dbReference>
<dbReference type="RefSeq" id="WP_179358169.1">
    <property type="nucleotide sequence ID" value="NZ_CP058627.1"/>
</dbReference>
<dbReference type="KEGG" id="chiz:HQ393_07375"/>
<dbReference type="Gene3D" id="1.10.287.950">
    <property type="entry name" value="Methyl-accepting chemotaxis protein"/>
    <property type="match status" value="1"/>
</dbReference>
<dbReference type="Pfam" id="PF18947">
    <property type="entry name" value="HAMP_2"/>
    <property type="match status" value="1"/>
</dbReference>
<feature type="transmembrane region" description="Helical" evidence="5">
    <location>
        <begin position="12"/>
        <end position="31"/>
    </location>
</feature>
<evidence type="ECO:0000313" key="8">
    <source>
        <dbReference type="EMBL" id="QLG88090.1"/>
    </source>
</evidence>
<dbReference type="PANTHER" id="PTHR43531">
    <property type="entry name" value="PROTEIN ICFG"/>
    <property type="match status" value="1"/>
</dbReference>
<gene>
    <name evidence="8" type="ORF">HQ393_07375</name>
</gene>
<dbReference type="FunFam" id="3.30.450.20:FF:000075">
    <property type="entry name" value="Methyl-accepting chemotaxis protein"/>
    <property type="match status" value="2"/>
</dbReference>
<evidence type="ECO:0000256" key="5">
    <source>
        <dbReference type="SAM" id="Phobius"/>
    </source>
</evidence>
<feature type="domain" description="HAMP" evidence="7">
    <location>
        <begin position="576"/>
        <end position="622"/>
    </location>
</feature>
<dbReference type="Pfam" id="PF12729">
    <property type="entry name" value="4HB_MCP_1"/>
    <property type="match status" value="1"/>
</dbReference>
<dbReference type="GO" id="GO:0005886">
    <property type="term" value="C:plasma membrane"/>
    <property type="evidence" value="ECO:0007669"/>
    <property type="project" value="TreeGrafter"/>
</dbReference>
<feature type="transmembrane region" description="Helical" evidence="5">
    <location>
        <begin position="198"/>
        <end position="217"/>
    </location>
</feature>
<dbReference type="Pfam" id="PF00015">
    <property type="entry name" value="MCPsignal"/>
    <property type="match status" value="1"/>
</dbReference>
<evidence type="ECO:0000256" key="3">
    <source>
        <dbReference type="PROSITE-ProRule" id="PRU00284"/>
    </source>
</evidence>
<feature type="domain" description="Methyl-accepting transducer" evidence="6">
    <location>
        <begin position="627"/>
        <end position="856"/>
    </location>
</feature>
<keyword evidence="9" id="KW-1185">Reference proteome</keyword>
<dbReference type="Proteomes" id="UP000509597">
    <property type="component" value="Chromosome"/>
</dbReference>
<dbReference type="EMBL" id="CP058627">
    <property type="protein sequence ID" value="QLG88090.1"/>
    <property type="molecule type" value="Genomic_DNA"/>
</dbReference>
<dbReference type="SUPFAM" id="SSF58104">
    <property type="entry name" value="Methyl-accepting chemotaxis protein (MCP) signaling domain"/>
    <property type="match status" value="1"/>
</dbReference>
<dbReference type="Gene3D" id="6.10.340.10">
    <property type="match status" value="1"/>
</dbReference>
<dbReference type="CDD" id="cd11386">
    <property type="entry name" value="MCP_signal"/>
    <property type="match status" value="1"/>
</dbReference>
<dbReference type="CDD" id="cd19411">
    <property type="entry name" value="MCP2201-like_sensor"/>
    <property type="match status" value="1"/>
</dbReference>
<proteinExistence type="inferred from homology"/>
<dbReference type="InterPro" id="IPR003660">
    <property type="entry name" value="HAMP_dom"/>
</dbReference>
<dbReference type="InterPro" id="IPR024478">
    <property type="entry name" value="HlyB_4HB_MCP"/>
</dbReference>
<dbReference type="FunFam" id="1.10.287.950:FF:000002">
    <property type="entry name" value="Methyl-accepting chemotaxis protein"/>
    <property type="match status" value="1"/>
</dbReference>
<feature type="region of interest" description="Disordered" evidence="4">
    <location>
        <begin position="884"/>
        <end position="919"/>
    </location>
</feature>
<sequence>MTNLTFSRRISLGIAAIVAMLVILAVVAFSASSRTKDEMGALTNDHLPHLVKGQQIVNEINTIARALRNMQIIGIANAEDKSNAAAEWSRILESRSKIVELLKHLEETSKLINDQEALDQIAGISEKRALFVESQGKFKALFDAGDMAGSRLLLMGEVRQRYNNYRDAVLNFTQQEQDGALKSADQLKIEAQATQNTIVVAAILGLILAVTIALLLLRRIRRQLGGELEAVQLVLQRMSLGDFSQDIDLHGADSQSMLAQVAALQLKLRDAAKAASDNVRVKIALDSVSTSVMIADADRNIIYCNRAVDRLLQNAEADIRKELPQFSARNVIGVNIDSFHKNPSHQRSMLDRLTSEHRASIVVGGRTFALIVNPVLNDKNGREGYVVEWLDRTEAIAAELREKTLADENARILGALESTSTNVMLADENRVIVYMNKAVTSMLSGVQADLRKVLPHFDVSKLIGTNIDSFHKNPSHQSGLLANLTSAYTSQITVAGKTFKLIASPVFAKDGKRLGSVVEWVDRTQEVAVEVEVGNLVDAAVNGDFSRRLDPNGKEGFMLKLAEGMNQLVISNEAGLNDVARVLGALAQGDLTQKITADYRGLLGQLKDDCNTTCDRLSEIVLNIQEAASTINVASQEIAAGNSNLSSRTEQQAASLEETASSMEELTGTVKQNAENARQANQLAIGASDIAVKGGDVVSQVVSTMSDINESAKKIVDIISVIDGIAFQTNILALNAAVEAARAGEQGRGFAVVASEVRNLAQRSAGAAKEIKTLIGDSVLKVEAGSKLVDQAGHTMQDVVGAVRRVTDIMSEISAASNEQSAGIEQVNQAITHMDENTQQNAALVEEAAAAAESLEDQANNLTQTVGIFKLMGGKLMARTTTKLSPPVSMNKSRPHTEVKVATRSVPKLGNADEDWEEF</sequence>
<evidence type="ECO:0000313" key="9">
    <source>
        <dbReference type="Proteomes" id="UP000509597"/>
    </source>
</evidence>
<dbReference type="GO" id="GO:0007165">
    <property type="term" value="P:signal transduction"/>
    <property type="evidence" value="ECO:0007669"/>
    <property type="project" value="UniProtKB-KW"/>
</dbReference>